<evidence type="ECO:0000256" key="1">
    <source>
        <dbReference type="SAM" id="SignalP"/>
    </source>
</evidence>
<dbReference type="Proteomes" id="UP001595973">
    <property type="component" value="Unassembled WGS sequence"/>
</dbReference>
<evidence type="ECO:0000313" key="2">
    <source>
        <dbReference type="EMBL" id="MFC4667798.1"/>
    </source>
</evidence>
<organism evidence="2 3">
    <name type="scientific">Seohaeicola nanhaiensis</name>
    <dbReference type="NCBI Taxonomy" id="1387282"/>
    <lineage>
        <taxon>Bacteria</taxon>
        <taxon>Pseudomonadati</taxon>
        <taxon>Pseudomonadota</taxon>
        <taxon>Alphaproteobacteria</taxon>
        <taxon>Rhodobacterales</taxon>
        <taxon>Roseobacteraceae</taxon>
        <taxon>Seohaeicola</taxon>
    </lineage>
</organism>
<protein>
    <recommendedName>
        <fullName evidence="4">Glycine zipper 2TM domain-containing protein</fullName>
    </recommendedName>
</protein>
<evidence type="ECO:0008006" key="4">
    <source>
        <dbReference type="Google" id="ProtNLM"/>
    </source>
</evidence>
<keyword evidence="1" id="KW-0732">Signal</keyword>
<reference evidence="3" key="1">
    <citation type="journal article" date="2019" name="Int. J. Syst. Evol. Microbiol.">
        <title>The Global Catalogue of Microorganisms (GCM) 10K type strain sequencing project: providing services to taxonomists for standard genome sequencing and annotation.</title>
        <authorList>
            <consortium name="The Broad Institute Genomics Platform"/>
            <consortium name="The Broad Institute Genome Sequencing Center for Infectious Disease"/>
            <person name="Wu L."/>
            <person name="Ma J."/>
        </authorList>
    </citation>
    <scope>NUCLEOTIDE SEQUENCE [LARGE SCALE GENOMIC DNA]</scope>
    <source>
        <strain evidence="3">CGMCC 4.7283</strain>
    </source>
</reference>
<accession>A0ABV9KCT2</accession>
<dbReference type="PROSITE" id="PS51257">
    <property type="entry name" value="PROKAR_LIPOPROTEIN"/>
    <property type="match status" value="1"/>
</dbReference>
<proteinExistence type="predicted"/>
<comment type="caution">
    <text evidence="2">The sequence shown here is derived from an EMBL/GenBank/DDBJ whole genome shotgun (WGS) entry which is preliminary data.</text>
</comment>
<gene>
    <name evidence="2" type="ORF">ACFO5X_04470</name>
</gene>
<sequence>MFRNASLVRAACALALVGGLAACGDDPLEQGLYGGAVGLGTAAVLDTNVVAGAAVGAGANILYCRQNPGRC</sequence>
<dbReference type="RefSeq" id="WP_380716032.1">
    <property type="nucleotide sequence ID" value="NZ_JBHSGI010000002.1"/>
</dbReference>
<keyword evidence="3" id="KW-1185">Reference proteome</keyword>
<feature type="chain" id="PRO_5045337981" description="Glycine zipper 2TM domain-containing protein" evidence="1">
    <location>
        <begin position="22"/>
        <end position="71"/>
    </location>
</feature>
<feature type="signal peptide" evidence="1">
    <location>
        <begin position="1"/>
        <end position="21"/>
    </location>
</feature>
<evidence type="ECO:0000313" key="3">
    <source>
        <dbReference type="Proteomes" id="UP001595973"/>
    </source>
</evidence>
<name>A0ABV9KCT2_9RHOB</name>
<dbReference type="EMBL" id="JBHSGI010000002">
    <property type="protein sequence ID" value="MFC4667798.1"/>
    <property type="molecule type" value="Genomic_DNA"/>
</dbReference>